<organism evidence="3">
    <name type="scientific">Nonomuraea gerenzanensis</name>
    <dbReference type="NCBI Taxonomy" id="93944"/>
    <lineage>
        <taxon>Bacteria</taxon>
        <taxon>Bacillati</taxon>
        <taxon>Actinomycetota</taxon>
        <taxon>Actinomycetes</taxon>
        <taxon>Streptosporangiales</taxon>
        <taxon>Streptosporangiaceae</taxon>
        <taxon>Nonomuraea</taxon>
    </lineage>
</organism>
<dbReference type="AlphaFoldDB" id="A0A1M4EN63"/>
<evidence type="ECO:0000313" key="3">
    <source>
        <dbReference type="EMBL" id="SBP00013.1"/>
    </source>
</evidence>
<comment type="similarity">
    <text evidence="1">Belongs to the universal stress protein A family.</text>
</comment>
<dbReference type="InterPro" id="IPR006015">
    <property type="entry name" value="Universal_stress_UspA"/>
</dbReference>
<dbReference type="PANTHER" id="PTHR31964:SF113">
    <property type="entry name" value="USPA DOMAIN-CONTAINING PROTEIN"/>
    <property type="match status" value="1"/>
</dbReference>
<feature type="domain" description="UspA" evidence="2">
    <location>
        <begin position="2"/>
        <end position="136"/>
    </location>
</feature>
<reference evidence="3" key="1">
    <citation type="submission" date="2016-04" db="EMBL/GenBank/DDBJ databases">
        <authorList>
            <person name="Evans L.H."/>
            <person name="Alamgir A."/>
            <person name="Owens N."/>
            <person name="Weber N.D."/>
            <person name="Virtaneva K."/>
            <person name="Barbian K."/>
            <person name="Babar A."/>
            <person name="Rosenke K."/>
        </authorList>
    </citation>
    <scope>NUCLEOTIDE SEQUENCE</scope>
    <source>
        <strain evidence="3">Nono1</strain>
    </source>
</reference>
<dbReference type="PANTHER" id="PTHR31964">
    <property type="entry name" value="ADENINE NUCLEOTIDE ALPHA HYDROLASES-LIKE SUPERFAMILY PROTEIN"/>
    <property type="match status" value="1"/>
</dbReference>
<dbReference type="Pfam" id="PF00582">
    <property type="entry name" value="Usp"/>
    <property type="match status" value="3"/>
</dbReference>
<name>A0A1M4EN63_9ACTN</name>
<sequence>MIVAGVDGSVPSRAAVAWAAADAHRMHEPLLLVHALDRAPYQIAGFANAALPDSVLRAGRKVLNEALALVHERRPTVEVSTRTVEGAAAPALCDLAGEATELVVGSRGRGALAGALLGSVSDHVAGEASCPVVVVRGELRPCYGQVVAGVDDSPASGPALAYAFEQAALRDSTLRILHSRTPAGAGQPPAVELLETLQKKYPQVTVIEQAFVGHPVDASGEADLLVVGSRGRGSALLGSVGRGVLHHARCPVAVVRAT</sequence>
<accession>A0A1M4EN63</accession>
<dbReference type="RefSeq" id="WP_225268640.1">
    <property type="nucleotide sequence ID" value="NZ_CP084058.1"/>
</dbReference>
<proteinExistence type="inferred from homology"/>
<protein>
    <submittedName>
        <fullName evidence="3">Universal stress protein family</fullName>
    </submittedName>
</protein>
<evidence type="ECO:0000259" key="2">
    <source>
        <dbReference type="Pfam" id="PF00582"/>
    </source>
</evidence>
<dbReference type="CDD" id="cd00293">
    <property type="entry name" value="USP-like"/>
    <property type="match status" value="1"/>
</dbReference>
<evidence type="ECO:0000256" key="1">
    <source>
        <dbReference type="ARBA" id="ARBA00008791"/>
    </source>
</evidence>
<feature type="domain" description="UspA" evidence="2">
    <location>
        <begin position="218"/>
        <end position="256"/>
    </location>
</feature>
<dbReference type="InterPro" id="IPR014729">
    <property type="entry name" value="Rossmann-like_a/b/a_fold"/>
</dbReference>
<gene>
    <name evidence="3" type="ORF">BN4615_P9529</name>
</gene>
<dbReference type="InterPro" id="IPR006016">
    <property type="entry name" value="UspA"/>
</dbReference>
<dbReference type="SUPFAM" id="SSF52402">
    <property type="entry name" value="Adenine nucleotide alpha hydrolases-like"/>
    <property type="match status" value="2"/>
</dbReference>
<dbReference type="Gene3D" id="3.40.50.620">
    <property type="entry name" value="HUPs"/>
    <property type="match status" value="2"/>
</dbReference>
<dbReference type="EMBL" id="LT559118">
    <property type="protein sequence ID" value="SBP00013.1"/>
    <property type="molecule type" value="Genomic_DNA"/>
</dbReference>
<feature type="domain" description="UspA" evidence="2">
    <location>
        <begin position="143"/>
        <end position="196"/>
    </location>
</feature>
<dbReference type="PRINTS" id="PR01438">
    <property type="entry name" value="UNVRSLSTRESS"/>
</dbReference>